<evidence type="ECO:0000313" key="3">
    <source>
        <dbReference type="Proteomes" id="UP001642464"/>
    </source>
</evidence>
<accession>A0ABP0HSQ8</accession>
<feature type="compositionally biased region" description="Low complexity" evidence="1">
    <location>
        <begin position="539"/>
        <end position="549"/>
    </location>
</feature>
<proteinExistence type="predicted"/>
<evidence type="ECO:0000256" key="1">
    <source>
        <dbReference type="SAM" id="MobiDB-lite"/>
    </source>
</evidence>
<evidence type="ECO:0000313" key="2">
    <source>
        <dbReference type="EMBL" id="CAK8993195.1"/>
    </source>
</evidence>
<feature type="compositionally biased region" description="Basic residues" evidence="1">
    <location>
        <begin position="550"/>
        <end position="559"/>
    </location>
</feature>
<gene>
    <name evidence="2" type="ORF">SCF082_LOCUS3416</name>
</gene>
<name>A0ABP0HSQ8_9DINO</name>
<dbReference type="EMBL" id="CAXAMM010001725">
    <property type="protein sequence ID" value="CAK8993195.1"/>
    <property type="molecule type" value="Genomic_DNA"/>
</dbReference>
<feature type="compositionally biased region" description="Basic residues" evidence="1">
    <location>
        <begin position="528"/>
        <end position="538"/>
    </location>
</feature>
<comment type="caution">
    <text evidence="2">The sequence shown here is derived from an EMBL/GenBank/DDBJ whole genome shotgun (WGS) entry which is preliminary data.</text>
</comment>
<reference evidence="2 3" key="1">
    <citation type="submission" date="2024-02" db="EMBL/GenBank/DDBJ databases">
        <authorList>
            <person name="Chen Y."/>
            <person name="Shah S."/>
            <person name="Dougan E. K."/>
            <person name="Thang M."/>
            <person name="Chan C."/>
        </authorList>
    </citation>
    <scope>NUCLEOTIDE SEQUENCE [LARGE SCALE GENOMIC DNA]</scope>
</reference>
<organism evidence="2 3">
    <name type="scientific">Durusdinium trenchii</name>
    <dbReference type="NCBI Taxonomy" id="1381693"/>
    <lineage>
        <taxon>Eukaryota</taxon>
        <taxon>Sar</taxon>
        <taxon>Alveolata</taxon>
        <taxon>Dinophyceae</taxon>
        <taxon>Suessiales</taxon>
        <taxon>Symbiodiniaceae</taxon>
        <taxon>Durusdinium</taxon>
    </lineage>
</organism>
<protein>
    <submittedName>
        <fullName evidence="2">Pre-rRNA-processing protein TSR1-like</fullName>
    </submittedName>
</protein>
<feature type="region of interest" description="Disordered" evidence="1">
    <location>
        <begin position="516"/>
        <end position="559"/>
    </location>
</feature>
<dbReference type="Proteomes" id="UP001642464">
    <property type="component" value="Unassembled WGS sequence"/>
</dbReference>
<keyword evidence="3" id="KW-1185">Reference proteome</keyword>
<sequence>MAWNNTQVTRELYLVCNQAAWQADHAEVRQLAWYLFSSPANTKHFLEDTFGHLADVVKRFARNFKMSKWLRYFYMTCTPSQDELKWTRLEPTANDFTRCVGQTRFSVDEKKRGKTFDIPKAFALPACLRYKPSNLKVVDRSAGTAANHRSAAATAWIISNAVSDFRHAADAWTGCLLLKRKIYQNEKGKAYLCLGFRSYAALGFPLERVKLADKEYIVTKKELATGSLPRWMMNAEITGEGKWQMLPTELRLPCQIPDALSSFGSVWEVVGPPQPLLKSAVKAGVCMTAADLQKIQKILKYPLPPRGKGSGKSGNLVKQDFAEALVNMLWPEDTPEEKKRMVDALMGKTLPRVKCANDVIAAVKELGAEAERDFRELHQVALNQEAVEKERRLRGPNVQERQDQKTFTPHSLRKLLPPGQGIGCSRQPVLQRYQAFYPGRVKGFLDTHAATWDGPVRKLTETQALKECVLDFAWAKHLMLHPDDATSIPTEEMIAAVVSNFDANTGMLDADTGMEEVASSSAAALPKAKGRGRGRSKAMPKASKAAPKAKTGRSRGGRH</sequence>